<dbReference type="InterPro" id="IPR035965">
    <property type="entry name" value="PAS-like_dom_sf"/>
</dbReference>
<dbReference type="RefSeq" id="WP_344909651.1">
    <property type="nucleotide sequence ID" value="NZ_BAABDL010000014.1"/>
</dbReference>
<dbReference type="PROSITE" id="PS50883">
    <property type="entry name" value="EAL"/>
    <property type="match status" value="1"/>
</dbReference>
<dbReference type="SUPFAM" id="SSF141868">
    <property type="entry name" value="EAL domain-like"/>
    <property type="match status" value="1"/>
</dbReference>
<dbReference type="Gene3D" id="3.20.20.450">
    <property type="entry name" value="EAL domain"/>
    <property type="match status" value="1"/>
</dbReference>
<dbReference type="Gene3D" id="3.30.70.270">
    <property type="match status" value="1"/>
</dbReference>
<dbReference type="PANTHER" id="PTHR33121">
    <property type="entry name" value="CYCLIC DI-GMP PHOSPHODIESTERASE PDEF"/>
    <property type="match status" value="1"/>
</dbReference>
<gene>
    <name evidence="3" type="ORF">GCM10022410_02900</name>
</gene>
<dbReference type="InterPro" id="IPR029787">
    <property type="entry name" value="Nucleotide_cyclase"/>
</dbReference>
<evidence type="ECO:0008006" key="5">
    <source>
        <dbReference type="Google" id="ProtNLM"/>
    </source>
</evidence>
<organism evidence="3 4">
    <name type="scientific">Amphibacillus indicireducens</name>
    <dbReference type="NCBI Taxonomy" id="1076330"/>
    <lineage>
        <taxon>Bacteria</taxon>
        <taxon>Bacillati</taxon>
        <taxon>Bacillota</taxon>
        <taxon>Bacilli</taxon>
        <taxon>Bacillales</taxon>
        <taxon>Bacillaceae</taxon>
        <taxon>Amphibacillus</taxon>
    </lineage>
</organism>
<evidence type="ECO:0000313" key="3">
    <source>
        <dbReference type="EMBL" id="GAA4059137.1"/>
    </source>
</evidence>
<dbReference type="Gene3D" id="3.30.450.20">
    <property type="entry name" value="PAS domain"/>
    <property type="match status" value="1"/>
</dbReference>
<sequence>MLSLNKPYSLKLTSLTQFINKAHLSVWLWDMKSEDFIFISNELMKQFELITNKKLTKEEIFRLIEKNAPHDLKYMQETFEEKQEFFHSYFIGLPNGDSIWFDTTIVAIEDEQNRIEFAAGFVTERKEIFNPENNKIPNHQDVYTNLPNLIYGRKFLQKTIDENKQKKRKFTLYKIIIPTYDNILMTLGHEVAEQILLETSRRLNQFMFDKGFLFHSYTDGWYAIIQKSENIHEIAKQLIEVVQEPMAIRQQKFQLTANVGIGIYPNDGENVVDLIKHTTIATTDAVKLGPGRKGFYIQDKSIDLLRQSQLTADLFQSIQNAEFYLEYQPQINVKTLEVTGAEALLRWKHPIWGNVPPNEFIPLAQNMGLGEDITAFVIGKAIKQLRIWEDAGVQNPKVAINLAPETFLMPNLYNYIKKTLNKHKVDPEQLEIEVTEETKLNYDEMLINTIEKIQSLGIRLALDDMGDGFASIYDLVHYNFNTVKIDRQAIDDLENNEKQQIIINSLLDLCSRLKVKTIVEGVERKEQFDLIREMGADETQGYYFSPSISSQDMLRWFQMTYATPSNDNEARSLDRRKYFRVKLTNALLAEMKILSIQEKEITLERNTKILIQDIGPDSIKFASYLNLPRNKDIVYGFDLQLLDEHYNLTGKIIWSREIKKDIFEYGVEFSISETKREKLTSSLFQLSALLREKPSFVDSSMTEDDPVLYLRKLVFNERNNK</sequence>
<dbReference type="InterPro" id="IPR050706">
    <property type="entry name" value="Cyclic-di-GMP_PDE-like"/>
</dbReference>
<keyword evidence="4" id="KW-1185">Reference proteome</keyword>
<feature type="domain" description="EAL" evidence="1">
    <location>
        <begin position="307"/>
        <end position="561"/>
    </location>
</feature>
<dbReference type="PANTHER" id="PTHR33121:SF71">
    <property type="entry name" value="OXYGEN SENSOR PROTEIN DOSP"/>
    <property type="match status" value="1"/>
</dbReference>
<dbReference type="InterPro" id="IPR000160">
    <property type="entry name" value="GGDEF_dom"/>
</dbReference>
<dbReference type="EMBL" id="BAABDL010000014">
    <property type="protein sequence ID" value="GAA4059137.1"/>
    <property type="molecule type" value="Genomic_DNA"/>
</dbReference>
<comment type="caution">
    <text evidence="3">The sequence shown here is derived from an EMBL/GenBank/DDBJ whole genome shotgun (WGS) entry which is preliminary data.</text>
</comment>
<evidence type="ECO:0000313" key="4">
    <source>
        <dbReference type="Proteomes" id="UP001501734"/>
    </source>
</evidence>
<dbReference type="SMART" id="SM00267">
    <property type="entry name" value="GGDEF"/>
    <property type="match status" value="1"/>
</dbReference>
<dbReference type="SMART" id="SM00052">
    <property type="entry name" value="EAL"/>
    <property type="match status" value="1"/>
</dbReference>
<evidence type="ECO:0000259" key="1">
    <source>
        <dbReference type="PROSITE" id="PS50883"/>
    </source>
</evidence>
<accession>A0ABP7V4J3</accession>
<proteinExistence type="predicted"/>
<feature type="domain" description="GGDEF" evidence="2">
    <location>
        <begin position="168"/>
        <end position="300"/>
    </location>
</feature>
<dbReference type="Pfam" id="PF00990">
    <property type="entry name" value="GGDEF"/>
    <property type="match status" value="1"/>
</dbReference>
<protein>
    <recommendedName>
        <fullName evidence="5">EAL domain-containing protein</fullName>
    </recommendedName>
</protein>
<evidence type="ECO:0000259" key="2">
    <source>
        <dbReference type="PROSITE" id="PS50887"/>
    </source>
</evidence>
<dbReference type="Pfam" id="PF00563">
    <property type="entry name" value="EAL"/>
    <property type="match status" value="1"/>
</dbReference>
<dbReference type="Proteomes" id="UP001501734">
    <property type="component" value="Unassembled WGS sequence"/>
</dbReference>
<dbReference type="SUPFAM" id="SSF55073">
    <property type="entry name" value="Nucleotide cyclase"/>
    <property type="match status" value="1"/>
</dbReference>
<name>A0ABP7V4J3_9BACI</name>
<dbReference type="CDD" id="cd01948">
    <property type="entry name" value="EAL"/>
    <property type="match status" value="1"/>
</dbReference>
<dbReference type="InterPro" id="IPR001633">
    <property type="entry name" value="EAL_dom"/>
</dbReference>
<dbReference type="SUPFAM" id="SSF55785">
    <property type="entry name" value="PYP-like sensor domain (PAS domain)"/>
    <property type="match status" value="1"/>
</dbReference>
<dbReference type="PROSITE" id="PS50887">
    <property type="entry name" value="GGDEF"/>
    <property type="match status" value="1"/>
</dbReference>
<dbReference type="InterPro" id="IPR043128">
    <property type="entry name" value="Rev_trsase/Diguanyl_cyclase"/>
</dbReference>
<reference evidence="4" key="1">
    <citation type="journal article" date="2019" name="Int. J. Syst. Evol. Microbiol.">
        <title>The Global Catalogue of Microorganisms (GCM) 10K type strain sequencing project: providing services to taxonomists for standard genome sequencing and annotation.</title>
        <authorList>
            <consortium name="The Broad Institute Genomics Platform"/>
            <consortium name="The Broad Institute Genome Sequencing Center for Infectious Disease"/>
            <person name="Wu L."/>
            <person name="Ma J."/>
        </authorList>
    </citation>
    <scope>NUCLEOTIDE SEQUENCE [LARGE SCALE GENOMIC DNA]</scope>
    <source>
        <strain evidence="4">JCM 17250</strain>
    </source>
</reference>
<dbReference type="InterPro" id="IPR035919">
    <property type="entry name" value="EAL_sf"/>
</dbReference>